<accession>A0A2H3BJU3</accession>
<dbReference type="Gene3D" id="1.20.1280.50">
    <property type="match status" value="1"/>
</dbReference>
<keyword evidence="3" id="KW-1185">Reference proteome</keyword>
<evidence type="ECO:0000313" key="3">
    <source>
        <dbReference type="Proteomes" id="UP000218334"/>
    </source>
</evidence>
<dbReference type="InterPro" id="IPR036047">
    <property type="entry name" value="F-box-like_dom_sf"/>
</dbReference>
<dbReference type="SUPFAM" id="SSF81383">
    <property type="entry name" value="F-box domain"/>
    <property type="match status" value="1"/>
</dbReference>
<dbReference type="STRING" id="1076256.A0A2H3BJU3"/>
<evidence type="ECO:0000259" key="1">
    <source>
        <dbReference type="Pfam" id="PF12937"/>
    </source>
</evidence>
<dbReference type="EMBL" id="KZ293430">
    <property type="protein sequence ID" value="PBK69174.1"/>
    <property type="molecule type" value="Genomic_DNA"/>
</dbReference>
<protein>
    <recommendedName>
        <fullName evidence="1">F-box domain-containing protein</fullName>
    </recommendedName>
</protein>
<dbReference type="AlphaFoldDB" id="A0A2H3BJU3"/>
<feature type="domain" description="F-box" evidence="1">
    <location>
        <begin position="78"/>
        <end position="130"/>
    </location>
</feature>
<evidence type="ECO:0000313" key="2">
    <source>
        <dbReference type="EMBL" id="PBK69174.1"/>
    </source>
</evidence>
<name>A0A2H3BJU3_9AGAR</name>
<dbReference type="Pfam" id="PF12937">
    <property type="entry name" value="F-box-like"/>
    <property type="match status" value="1"/>
</dbReference>
<gene>
    <name evidence="2" type="ORF">ARMSODRAFT_1085040</name>
</gene>
<organism evidence="2 3">
    <name type="scientific">Armillaria solidipes</name>
    <dbReference type="NCBI Taxonomy" id="1076256"/>
    <lineage>
        <taxon>Eukaryota</taxon>
        <taxon>Fungi</taxon>
        <taxon>Dikarya</taxon>
        <taxon>Basidiomycota</taxon>
        <taxon>Agaricomycotina</taxon>
        <taxon>Agaricomycetes</taxon>
        <taxon>Agaricomycetidae</taxon>
        <taxon>Agaricales</taxon>
        <taxon>Marasmiineae</taxon>
        <taxon>Physalacriaceae</taxon>
        <taxon>Armillaria</taxon>
    </lineage>
</organism>
<sequence length="530" mass="59472">MDICPKCAFSAICSYVPSVDATELLQSGFSPCQASITDDISNLEQELQNIESLFIQIGDRRDKLLKDLNSCKALLAPIRRLPRETLLEIFSLASSDIPDPFDFPWSLGQVCSTWRSISRSCPSLWTRIHISESNSDCTTFLEKYISLSRDLPIHLSMDIDPGEETISDVVTDLVLQSERWASLELNMSGQGLSELLSLASSPAIKLTSLRICVFGVFQPEINHPVLNNLFSSSPIREAQLECVTFSNMPINMTELLKFHMYSYDPAELRSMLHRAQHLTELAITPAPPPRDFAGNIPLLTSHMRHTSLQRLSFVVNMENTRGVNKVPLTFDYVSLPALQQFGILVQADQPLFGLLTGRFEPAEYSRLLDLFQRSKCSLTILTFSIPISVQAFLVPILTQSPALQKLDIFVNPRVARDTFKALDLEQGAARHLKELCIKEAPIRRAESGLLEEVNGFHAMVLSRSYGDSRLETLHISLELWWTVQQLAIPVAQDSLFRDLFTMKEKGMNVKFLLDGEDCLIDGAARVSFFG</sequence>
<dbReference type="InterPro" id="IPR001810">
    <property type="entry name" value="F-box_dom"/>
</dbReference>
<reference evidence="3" key="1">
    <citation type="journal article" date="2017" name="Nat. Ecol. Evol.">
        <title>Genome expansion and lineage-specific genetic innovations in the forest pathogenic fungi Armillaria.</title>
        <authorList>
            <person name="Sipos G."/>
            <person name="Prasanna A.N."/>
            <person name="Walter M.C."/>
            <person name="O'Connor E."/>
            <person name="Balint B."/>
            <person name="Krizsan K."/>
            <person name="Kiss B."/>
            <person name="Hess J."/>
            <person name="Varga T."/>
            <person name="Slot J."/>
            <person name="Riley R."/>
            <person name="Boka B."/>
            <person name="Rigling D."/>
            <person name="Barry K."/>
            <person name="Lee J."/>
            <person name="Mihaltcheva S."/>
            <person name="LaButti K."/>
            <person name="Lipzen A."/>
            <person name="Waldron R."/>
            <person name="Moloney N.M."/>
            <person name="Sperisen C."/>
            <person name="Kredics L."/>
            <person name="Vagvoelgyi C."/>
            <person name="Patrignani A."/>
            <person name="Fitzpatrick D."/>
            <person name="Nagy I."/>
            <person name="Doyle S."/>
            <person name="Anderson J.B."/>
            <person name="Grigoriev I.V."/>
            <person name="Gueldener U."/>
            <person name="Muensterkoetter M."/>
            <person name="Nagy L.G."/>
        </authorList>
    </citation>
    <scope>NUCLEOTIDE SEQUENCE [LARGE SCALE GENOMIC DNA]</scope>
    <source>
        <strain evidence="3">28-4</strain>
    </source>
</reference>
<dbReference type="Proteomes" id="UP000218334">
    <property type="component" value="Unassembled WGS sequence"/>
</dbReference>
<proteinExistence type="predicted"/>